<comment type="caution">
    <text evidence="1">The sequence shown here is derived from an EMBL/GenBank/DDBJ whole genome shotgun (WGS) entry which is preliminary data.</text>
</comment>
<evidence type="ECO:0000313" key="2">
    <source>
        <dbReference type="Proteomes" id="UP000093501"/>
    </source>
</evidence>
<sequence length="480" mass="50453">MIGSLRRVAACTGMLARYFSRRALAMGPLRSWAARGLILLTMVAFVVGAAVVAYQFMRPVGSELGVWRYVFDLTSVSVAMIVLGIFMALRLLVGGASAVLDFTAQLPVSHRERRGALLAFEATTLVLITAVLMAAMGISSTMILGPRGVLLATTPIVTGVVVYLVVTIAHNAGDLLLTLLGLRRVRSTVLLLVTFAALLWLNARLVSLVGAVSLPDAPGGRALIGLNLMPWLLHTYGPWAYVLGAGGLVAVLALAAVLTAPNAHPSHHRFVNLALPVRTSGPWGVHLAYALRNQHLWLGVSLAAALFAYLAGTASVHPLWSAALLSFPGMYHYGNTRALRILHPERGPWSIWLRMVGCQTAVVGVFLAAGFGVLALARPELLAGSSEPVLGTVAAVVFAVLVGSAFPAENDNPFSALLGSLVLALILAFVGILTGLLQLPAAATVPLLAALAALAAVVSVWSIHVHETRSRHDVPQALAV</sequence>
<dbReference type="EMBL" id="MBQD01000025">
    <property type="protein sequence ID" value="OCL31755.1"/>
    <property type="molecule type" value="Genomic_DNA"/>
</dbReference>
<name>A0A1C0AI80_9ACTN</name>
<dbReference type="AlphaFoldDB" id="A0A1C0AI80"/>
<evidence type="ECO:0000313" key="1">
    <source>
        <dbReference type="EMBL" id="OCL31755.1"/>
    </source>
</evidence>
<gene>
    <name evidence="1" type="ORF">BCR15_09020</name>
</gene>
<accession>A0A1C0AI80</accession>
<protein>
    <submittedName>
        <fullName evidence="1">Uncharacterized protein</fullName>
    </submittedName>
</protein>
<keyword evidence="2" id="KW-1185">Reference proteome</keyword>
<reference evidence="2" key="1">
    <citation type="submission" date="2016-07" db="EMBL/GenBank/DDBJ databases">
        <authorList>
            <person name="Florea S."/>
            <person name="Webb J.S."/>
            <person name="Jaromczyk J."/>
            <person name="Schardl C.L."/>
        </authorList>
    </citation>
    <scope>NUCLEOTIDE SEQUENCE [LARGE SCALE GENOMIC DNA]</scope>
    <source>
        <strain evidence="2">IPBSL-7</strain>
    </source>
</reference>
<organism evidence="1 2">
    <name type="scientific">Tessaracoccus lapidicaptus</name>
    <dbReference type="NCBI Taxonomy" id="1427523"/>
    <lineage>
        <taxon>Bacteria</taxon>
        <taxon>Bacillati</taxon>
        <taxon>Actinomycetota</taxon>
        <taxon>Actinomycetes</taxon>
        <taxon>Propionibacteriales</taxon>
        <taxon>Propionibacteriaceae</taxon>
        <taxon>Tessaracoccus</taxon>
    </lineage>
</organism>
<dbReference type="Proteomes" id="UP000093501">
    <property type="component" value="Unassembled WGS sequence"/>
</dbReference>
<proteinExistence type="predicted"/>